<organism evidence="2 3">
    <name type="scientific">Roseivivax jejudonensis</name>
    <dbReference type="NCBI Taxonomy" id="1529041"/>
    <lineage>
        <taxon>Bacteria</taxon>
        <taxon>Pseudomonadati</taxon>
        <taxon>Pseudomonadota</taxon>
        <taxon>Alphaproteobacteria</taxon>
        <taxon>Rhodobacterales</taxon>
        <taxon>Roseobacteraceae</taxon>
        <taxon>Roseivivax</taxon>
    </lineage>
</organism>
<keyword evidence="1" id="KW-1133">Transmembrane helix</keyword>
<gene>
    <name evidence="2" type="ORF">ROJ8625_00273</name>
</gene>
<feature type="transmembrane region" description="Helical" evidence="1">
    <location>
        <begin position="93"/>
        <end position="115"/>
    </location>
</feature>
<feature type="transmembrane region" description="Helical" evidence="1">
    <location>
        <begin position="179"/>
        <end position="196"/>
    </location>
</feature>
<feature type="transmembrane region" description="Helical" evidence="1">
    <location>
        <begin position="421"/>
        <end position="441"/>
    </location>
</feature>
<dbReference type="EMBL" id="FWFK01000001">
    <property type="protein sequence ID" value="SLN11555.1"/>
    <property type="molecule type" value="Genomic_DNA"/>
</dbReference>
<feature type="transmembrane region" description="Helical" evidence="1">
    <location>
        <begin position="254"/>
        <end position="271"/>
    </location>
</feature>
<accession>A0A1X6Y6C0</accession>
<proteinExistence type="predicted"/>
<feature type="transmembrane region" description="Helical" evidence="1">
    <location>
        <begin position="135"/>
        <end position="158"/>
    </location>
</feature>
<feature type="transmembrane region" description="Helical" evidence="1">
    <location>
        <begin position="202"/>
        <end position="225"/>
    </location>
</feature>
<dbReference type="AlphaFoldDB" id="A0A1X6Y6C0"/>
<name>A0A1X6Y6C0_9RHOB</name>
<dbReference type="Proteomes" id="UP000193570">
    <property type="component" value="Unassembled WGS sequence"/>
</dbReference>
<feature type="transmembrane region" description="Helical" evidence="1">
    <location>
        <begin position="477"/>
        <end position="498"/>
    </location>
</feature>
<reference evidence="2 3" key="1">
    <citation type="submission" date="2017-03" db="EMBL/GenBank/DDBJ databases">
        <authorList>
            <person name="Afonso C.L."/>
            <person name="Miller P.J."/>
            <person name="Scott M.A."/>
            <person name="Spackman E."/>
            <person name="Goraichik I."/>
            <person name="Dimitrov K.M."/>
            <person name="Suarez D.L."/>
            <person name="Swayne D.E."/>
        </authorList>
    </citation>
    <scope>NUCLEOTIDE SEQUENCE [LARGE SCALE GENOMIC DNA]</scope>
    <source>
        <strain evidence="2 3">CECT 8625</strain>
    </source>
</reference>
<feature type="transmembrane region" description="Helical" evidence="1">
    <location>
        <begin position="453"/>
        <end position="471"/>
    </location>
</feature>
<evidence type="ECO:0000256" key="1">
    <source>
        <dbReference type="SAM" id="Phobius"/>
    </source>
</evidence>
<keyword evidence="3" id="KW-1185">Reference proteome</keyword>
<feature type="transmembrane region" description="Helical" evidence="1">
    <location>
        <begin position="370"/>
        <end position="387"/>
    </location>
</feature>
<sequence length="519" mass="58533">MYCVLPPYMYDVPQEYGVNYFGKSIFWELKYSCRFGSLREPAGFPVEDSVVYLQDSIPLSDINLLMQLFLVAWISLVVLIVRRTIASGSVGLPAALVLTMSFLYGGCFVYAMPGYTHLRPGGHWYLVQYDFSEWMIVQATFASLLGLLGFAIGSGAFVRNPAKNWPPPVTQTRLYERNILTTLGMIGLIAFVFHYFRISFPMSSALIEAGRNVAVAALILGAYLARRDGKSLLGWVALAALVPLYYVVVFGFASYGFLFGLTLVAFWMAQLRRRRAGNGLQGALWSLLVLWLVLTAFIGWFSFRDEIRLVVWQGVEGSVFGIVLETLRETELFSPWNFDSLDLVNIRLNLNIFIGRMIEQHDLFPELQRYGATLVILPLVILPRFVWPGKPARGGSDFMEDHTGMILSDSATFGTGLVFEFFINFGYVGVLLGFITLGWIIRRIDQAAARRLARGDFLDFARFFVVGVVALDPLQRPFFIVNGAVFAWILMSLLMLALNRWSARLRRSAPNSMMQESQR</sequence>
<keyword evidence="1" id="KW-0812">Transmembrane</keyword>
<feature type="transmembrane region" description="Helical" evidence="1">
    <location>
        <begin position="62"/>
        <end position="81"/>
    </location>
</feature>
<evidence type="ECO:0000313" key="2">
    <source>
        <dbReference type="EMBL" id="SLN11555.1"/>
    </source>
</evidence>
<evidence type="ECO:0000313" key="3">
    <source>
        <dbReference type="Proteomes" id="UP000193570"/>
    </source>
</evidence>
<protein>
    <submittedName>
        <fullName evidence="2">Uncharacterized protein</fullName>
    </submittedName>
</protein>
<feature type="transmembrane region" description="Helical" evidence="1">
    <location>
        <begin position="283"/>
        <end position="303"/>
    </location>
</feature>
<keyword evidence="1" id="KW-0472">Membrane</keyword>